<dbReference type="Proteomes" id="UP000198329">
    <property type="component" value="Chromosome II"/>
</dbReference>
<sequence length="46" mass="5533">MLQYQKLKTFLCKQTHVYYRLLFYLLKNENQFILSSRVTTIPCSSA</sequence>
<accession>A0AAC9UMG9</accession>
<evidence type="ECO:0000313" key="2">
    <source>
        <dbReference type="Proteomes" id="UP000198329"/>
    </source>
</evidence>
<keyword evidence="2" id="KW-1185">Reference proteome</keyword>
<name>A0AAC9UMG9_9GAMM</name>
<protein>
    <submittedName>
        <fullName evidence="1">Uncharacterized protein</fullName>
    </submittedName>
</protein>
<evidence type="ECO:0000313" key="1">
    <source>
        <dbReference type="EMBL" id="ASM55779.1"/>
    </source>
</evidence>
<gene>
    <name evidence="1" type="ORF">PNIG_b0133</name>
</gene>
<proteinExistence type="predicted"/>
<organism evidence="1 2">
    <name type="scientific">Pseudoalteromonas nigrifaciens</name>
    <dbReference type="NCBI Taxonomy" id="28109"/>
    <lineage>
        <taxon>Bacteria</taxon>
        <taxon>Pseudomonadati</taxon>
        <taxon>Pseudomonadota</taxon>
        <taxon>Gammaproteobacteria</taxon>
        <taxon>Alteromonadales</taxon>
        <taxon>Pseudoalteromonadaceae</taxon>
        <taxon>Pseudoalteromonas</taxon>
    </lineage>
</organism>
<dbReference type="KEGG" id="png:PNIG_b0133"/>
<reference evidence="1 2" key="1">
    <citation type="submission" date="2015-03" db="EMBL/GenBank/DDBJ databases">
        <authorList>
            <person name="Xie B.-B."/>
            <person name="Rong J.-C."/>
            <person name="Qin Q.-L."/>
            <person name="Zhang Y.-Z."/>
        </authorList>
    </citation>
    <scope>NUCLEOTIDE SEQUENCE [LARGE SCALE GENOMIC DNA]</scope>
    <source>
        <strain evidence="1 2">KMM 661</strain>
    </source>
</reference>
<dbReference type="AlphaFoldDB" id="A0AAC9UMG9"/>
<dbReference type="EMBL" id="CP011037">
    <property type="protein sequence ID" value="ASM55779.1"/>
    <property type="molecule type" value="Genomic_DNA"/>
</dbReference>